<proteinExistence type="inferred from homology"/>
<dbReference type="InterPro" id="IPR022366">
    <property type="entry name" value="Pup_deamidase"/>
</dbReference>
<feature type="active site" description="Proton acceptor" evidence="2">
    <location>
        <position position="125"/>
    </location>
</feature>
<comment type="similarity">
    <text evidence="1">Belongs to the Pup ligase/Pup deamidase family. Pup deamidase subfamily.</text>
</comment>
<protein>
    <recommendedName>
        <fullName evidence="6">Proteasome accessory factor PafA2</fullName>
    </recommendedName>
</protein>
<dbReference type="InterPro" id="IPR004347">
    <property type="entry name" value="Pup_ligase/deamidase"/>
</dbReference>
<evidence type="ECO:0008006" key="6">
    <source>
        <dbReference type="Google" id="ProtNLM"/>
    </source>
</evidence>
<dbReference type="GO" id="GO:0070490">
    <property type="term" value="P:protein pupylation"/>
    <property type="evidence" value="ECO:0007669"/>
    <property type="project" value="TreeGrafter"/>
</dbReference>
<dbReference type="Proteomes" id="UP000002255">
    <property type="component" value="Chromosome"/>
</dbReference>
<evidence type="ECO:0000256" key="3">
    <source>
        <dbReference type="SAM" id="MobiDB-lite"/>
    </source>
</evidence>
<feature type="region of interest" description="Disordered" evidence="3">
    <location>
        <begin position="78"/>
        <end position="98"/>
    </location>
</feature>
<name>D1BS24_XYLCX</name>
<dbReference type="GO" id="GO:0016811">
    <property type="term" value="F:hydrolase activity, acting on carbon-nitrogen (but not peptide) bonds, in linear amides"/>
    <property type="evidence" value="ECO:0007669"/>
    <property type="project" value="InterPro"/>
</dbReference>
<organism evidence="4 5">
    <name type="scientific">Xylanimonas cellulosilytica (strain DSM 15894 / JCM 12276 / CECT 5975 / KCTC 9989 / LMG 20990 / NBRC 107835 / XIL07)</name>
    <dbReference type="NCBI Taxonomy" id="446471"/>
    <lineage>
        <taxon>Bacteria</taxon>
        <taxon>Bacillati</taxon>
        <taxon>Actinomycetota</taxon>
        <taxon>Actinomycetes</taxon>
        <taxon>Micrococcales</taxon>
        <taxon>Promicromonosporaceae</taxon>
        <taxon>Xylanimonas</taxon>
    </lineage>
</organism>
<accession>D1BS24</accession>
<dbReference type="HOGENOM" id="CLU_040524_1_0_11"/>
<dbReference type="NCBIfam" id="TIGR03688">
    <property type="entry name" value="depupylase_Dop"/>
    <property type="match status" value="1"/>
</dbReference>
<dbReference type="GO" id="GO:0008233">
    <property type="term" value="F:peptidase activity"/>
    <property type="evidence" value="ECO:0007669"/>
    <property type="project" value="InterPro"/>
</dbReference>
<dbReference type="EMBL" id="CP001821">
    <property type="protein sequence ID" value="ACZ30516.1"/>
    <property type="molecule type" value="Genomic_DNA"/>
</dbReference>
<reference evidence="5" key="1">
    <citation type="submission" date="2009-11" db="EMBL/GenBank/DDBJ databases">
        <title>The complete chromosome of Xylanimonas cellulosilytica DSM 15894.</title>
        <authorList>
            <consortium name="US DOE Joint Genome Institute (JGI-PGF)"/>
            <person name="Lucas S."/>
            <person name="Copeland A."/>
            <person name="Lapidus A."/>
            <person name="Glavina del Rio T."/>
            <person name="Dalin E."/>
            <person name="Tice H."/>
            <person name="Bruce D."/>
            <person name="Goodwin L."/>
            <person name="Pitluck S."/>
            <person name="Kyrpides N."/>
            <person name="Mavromatis K."/>
            <person name="Ivanova N."/>
            <person name="Mikhailova N."/>
            <person name="Foster B."/>
            <person name="Clum A."/>
            <person name="Brettin T."/>
            <person name="Detter J.C."/>
            <person name="Han C."/>
            <person name="Larimer F."/>
            <person name="Land M."/>
            <person name="Hauser L."/>
            <person name="Markowitz V."/>
            <person name="Cheng J.F."/>
            <person name="Hugenholtz P."/>
            <person name="Woyke T."/>
            <person name="Wu D."/>
            <person name="Gehrich-Schroeter G."/>
            <person name="Schneider S."/>
            <person name="Pukall S.R."/>
            <person name="Klenk H.P."/>
            <person name="Eisen J.A."/>
        </authorList>
    </citation>
    <scope>NUCLEOTIDE SEQUENCE [LARGE SCALE GENOMIC DNA]</scope>
    <source>
        <strain evidence="5">DSM 15894 / CECT 5975 / LMG 20990 / XIL07</strain>
    </source>
</reference>
<dbReference type="GO" id="GO:0005524">
    <property type="term" value="F:ATP binding"/>
    <property type="evidence" value="ECO:0007669"/>
    <property type="project" value="TreeGrafter"/>
</dbReference>
<gene>
    <name evidence="4" type="ordered locus">Xcel_1486</name>
</gene>
<dbReference type="Pfam" id="PF03136">
    <property type="entry name" value="Pup_ligase"/>
    <property type="match status" value="1"/>
</dbReference>
<dbReference type="GO" id="GO:0010498">
    <property type="term" value="P:proteasomal protein catabolic process"/>
    <property type="evidence" value="ECO:0007669"/>
    <property type="project" value="InterPro"/>
</dbReference>
<dbReference type="GO" id="GO:0019941">
    <property type="term" value="P:modification-dependent protein catabolic process"/>
    <property type="evidence" value="ECO:0007669"/>
    <property type="project" value="InterPro"/>
</dbReference>
<dbReference type="MEROPS" id="U72.001"/>
<evidence type="ECO:0000313" key="4">
    <source>
        <dbReference type="EMBL" id="ACZ30516.1"/>
    </source>
</evidence>
<sequence>MTVRRVMGIETEYGVLATGPSGAARPAANPMLLSSQVVTTYRALVARAGARPAARWDYDDEDPLADARGFHVRRSAAHPSMLTDDPARPAPPGPAAEVARPDLEEADDPSAANCILTNGARLYVDHAHPEYSSPEVTSPRDGVLWDVAGERVMLAASRAASALPGGQGIVLYKNNVDGKGASYGTHENYLVDRAVPFAVLAELLIPFLVTRQVFAGSGRVGLGPTGDEAGFQLTQRADYIEAEVGLETTLRRPIVNTRDEPHADRTRWRRLHLILGDANLFEVATYLKLGTTSLVLWVLEHLDELADRGLRAREDLAALRLADPVADVQRVSRDIDLVAKLELADGRTMSAIEVQEAYAGVVARALDLLGPGPDADTETYAVLDRWRSVLARLRTDPQSCAREVEWIAKRRLLDGMRRRDGLAWDHPRLHALDLQWSDVRPERSIYQRLLAGGAVERLVDEEAVADAVHHAPTDTRAYFRGEVMARFPDQVSAASWDSVIFDVPGATALQRVPMLDPLRGTRGHIGALLDASDDVGALLAGLRGE</sequence>
<reference evidence="4 5" key="2">
    <citation type="journal article" date="2010" name="Stand. Genomic Sci.">
        <title>Complete genome sequence of Xylanimonas cellulosilytica type strain (XIL07).</title>
        <authorList>
            <person name="Foster B."/>
            <person name="Pukall R."/>
            <person name="Abt B."/>
            <person name="Nolan M."/>
            <person name="Glavina Del Rio T."/>
            <person name="Chen F."/>
            <person name="Lucas S."/>
            <person name="Tice H."/>
            <person name="Pitluck S."/>
            <person name="Cheng J.-F."/>
            <person name="Chertkov O."/>
            <person name="Brettin T."/>
            <person name="Han C."/>
            <person name="Detter J.C."/>
            <person name="Bruce D."/>
            <person name="Goodwin L."/>
            <person name="Ivanova N."/>
            <person name="Mavromatis K."/>
            <person name="Pati A."/>
            <person name="Mikhailova N."/>
            <person name="Chen A."/>
            <person name="Palaniappan K."/>
            <person name="Land M."/>
            <person name="Hauser L."/>
            <person name="Chang Y.-J."/>
            <person name="Jeffries C.D."/>
            <person name="Chain P."/>
            <person name="Rohde M."/>
            <person name="Goeker M."/>
            <person name="Bristow J."/>
            <person name="Eisen J.A."/>
            <person name="Markowitz V."/>
            <person name="Hugenholtz P."/>
            <person name="Kyrpides N.C."/>
            <person name="Klenk H.-P."/>
            <person name="Lapidus A."/>
        </authorList>
    </citation>
    <scope>NUCLEOTIDE SEQUENCE [LARGE SCALE GENOMIC DNA]</scope>
    <source>
        <strain evidence="5">DSM 15894 / CECT 5975 / LMG 20990 / XIL07</strain>
    </source>
</reference>
<keyword evidence="5" id="KW-1185">Reference proteome</keyword>
<dbReference type="PANTHER" id="PTHR42307">
    <property type="entry name" value="PUP DEAMIDASE/DEPUPYLASE"/>
    <property type="match status" value="1"/>
</dbReference>
<dbReference type="AlphaFoldDB" id="D1BS24"/>
<evidence type="ECO:0000313" key="5">
    <source>
        <dbReference type="Proteomes" id="UP000002255"/>
    </source>
</evidence>
<dbReference type="PIRSF" id="PIRSF018077">
    <property type="entry name" value="UCP018077"/>
    <property type="match status" value="1"/>
</dbReference>
<dbReference type="PANTHER" id="PTHR42307:SF2">
    <property type="entry name" value="PUP DEAMIDASE_DEPUPYLASE"/>
    <property type="match status" value="1"/>
</dbReference>
<evidence type="ECO:0000256" key="1">
    <source>
        <dbReference type="ARBA" id="ARBA00009114"/>
    </source>
</evidence>
<dbReference type="STRING" id="446471.Xcel_1486"/>
<dbReference type="KEGG" id="xce:Xcel_1486"/>
<dbReference type="eggNOG" id="COG4122">
    <property type="taxonomic scope" value="Bacteria"/>
</dbReference>
<evidence type="ECO:0000256" key="2">
    <source>
        <dbReference type="PIRSR" id="PIRSR018077-1"/>
    </source>
</evidence>